<dbReference type="NCBIfam" id="TIGR00426">
    <property type="entry name" value="competence protein ComEA helix-hairpin-helix repeat region"/>
    <property type="match status" value="1"/>
</dbReference>
<reference evidence="4 5" key="1">
    <citation type="submission" date="2019-09" db="EMBL/GenBank/DDBJ databases">
        <title>Pimelobacter sp. isolated from Paulinella.</title>
        <authorList>
            <person name="Jeong S.E."/>
        </authorList>
    </citation>
    <scope>NUCLEOTIDE SEQUENCE [LARGE SCALE GENOMIC DNA]</scope>
    <source>
        <strain evidence="4 5">Pch-N</strain>
    </source>
</reference>
<evidence type="ECO:0000256" key="2">
    <source>
        <dbReference type="SAM" id="Phobius"/>
    </source>
</evidence>
<evidence type="ECO:0000313" key="4">
    <source>
        <dbReference type="EMBL" id="KAB2810621.1"/>
    </source>
</evidence>
<feature type="compositionally biased region" description="Pro residues" evidence="1">
    <location>
        <begin position="55"/>
        <end position="68"/>
    </location>
</feature>
<dbReference type="AlphaFoldDB" id="A0A7J5DX89"/>
<feature type="region of interest" description="Disordered" evidence="1">
    <location>
        <begin position="27"/>
        <end position="94"/>
    </location>
</feature>
<dbReference type="InterPro" id="IPR010994">
    <property type="entry name" value="RuvA_2-like"/>
</dbReference>
<dbReference type="EMBL" id="WBVM01000001">
    <property type="protein sequence ID" value="KAB2810621.1"/>
    <property type="molecule type" value="Genomic_DNA"/>
</dbReference>
<sequence length="345" mass="33999">MPVRRTPATPSPSDAAALRLAQLAVAARGGAGGGGAEPTEDEWWADHTRIAVRPAPDPPPAPTPPAALPVPGRHAARRTRSQRPPGLPGLPGLPALPRLPRLPRLPALGVAHLAVVALAVALGLALTTWWVVRDHSRPLDQVAPVAAQPTGAAAPVEPLVALPSGSSAASGPGPVPGPGAGAGAGAGPGATATASSASVTVDVTGKVRRPGIVVLGVGARVTDALEAAGGPRRGVDLSSLNLARVLVDGEQVVVGGPAVAGVPGPGVPGAVPGLPGAGTGAGVLVNLNTAGQTELETLPQVGPVTAQAILAWRTEHGGFTRVDELLEVDGIGAKTLERLLPHVTV</sequence>
<dbReference type="GO" id="GO:0015628">
    <property type="term" value="P:protein secretion by the type II secretion system"/>
    <property type="evidence" value="ECO:0007669"/>
    <property type="project" value="TreeGrafter"/>
</dbReference>
<dbReference type="PANTHER" id="PTHR21180:SF32">
    <property type="entry name" value="ENDONUCLEASE_EXONUCLEASE_PHOSPHATASE FAMILY DOMAIN-CONTAINING PROTEIN 1"/>
    <property type="match status" value="1"/>
</dbReference>
<dbReference type="Pfam" id="PF10531">
    <property type="entry name" value="SLBB"/>
    <property type="match status" value="1"/>
</dbReference>
<dbReference type="GO" id="GO:0003677">
    <property type="term" value="F:DNA binding"/>
    <property type="evidence" value="ECO:0007669"/>
    <property type="project" value="UniProtKB-KW"/>
</dbReference>
<dbReference type="InterPro" id="IPR004509">
    <property type="entry name" value="Competence_ComEA_HhH"/>
</dbReference>
<dbReference type="SUPFAM" id="SSF47781">
    <property type="entry name" value="RuvA domain 2-like"/>
    <property type="match status" value="1"/>
</dbReference>
<feature type="region of interest" description="Disordered" evidence="1">
    <location>
        <begin position="164"/>
        <end position="192"/>
    </location>
</feature>
<keyword evidence="2" id="KW-0472">Membrane</keyword>
<feature type="transmembrane region" description="Helical" evidence="2">
    <location>
        <begin position="107"/>
        <end position="132"/>
    </location>
</feature>
<comment type="caution">
    <text evidence="4">The sequence shown here is derived from an EMBL/GenBank/DDBJ whole genome shotgun (WGS) entry which is preliminary data.</text>
</comment>
<dbReference type="PANTHER" id="PTHR21180">
    <property type="entry name" value="ENDONUCLEASE/EXONUCLEASE/PHOSPHATASE FAMILY DOMAIN-CONTAINING PROTEIN 1"/>
    <property type="match status" value="1"/>
</dbReference>
<dbReference type="GO" id="GO:0006281">
    <property type="term" value="P:DNA repair"/>
    <property type="evidence" value="ECO:0007669"/>
    <property type="project" value="InterPro"/>
</dbReference>
<dbReference type="InterPro" id="IPR051675">
    <property type="entry name" value="Endo/Exo/Phosphatase_dom_1"/>
</dbReference>
<proteinExistence type="predicted"/>
<accession>A0A7J5DX89</accession>
<dbReference type="InterPro" id="IPR019554">
    <property type="entry name" value="Soluble_ligand-bd"/>
</dbReference>
<feature type="compositionally biased region" description="Gly residues" evidence="1">
    <location>
        <begin position="178"/>
        <end position="188"/>
    </location>
</feature>
<dbReference type="Gene3D" id="1.10.150.280">
    <property type="entry name" value="AF1531-like domain"/>
    <property type="match status" value="1"/>
</dbReference>
<feature type="domain" description="Helix-hairpin-helix DNA-binding motif class 1" evidence="3">
    <location>
        <begin position="323"/>
        <end position="342"/>
    </location>
</feature>
<dbReference type="SMART" id="SM00278">
    <property type="entry name" value="HhH1"/>
    <property type="match status" value="2"/>
</dbReference>
<keyword evidence="2" id="KW-1133">Transmembrane helix</keyword>
<dbReference type="GO" id="GO:0015627">
    <property type="term" value="C:type II protein secretion system complex"/>
    <property type="evidence" value="ECO:0007669"/>
    <property type="project" value="TreeGrafter"/>
</dbReference>
<keyword evidence="2" id="KW-0812">Transmembrane</keyword>
<dbReference type="Proteomes" id="UP000449906">
    <property type="component" value="Unassembled WGS sequence"/>
</dbReference>
<dbReference type="InterPro" id="IPR003583">
    <property type="entry name" value="Hlx-hairpin-Hlx_DNA-bd_motif"/>
</dbReference>
<dbReference type="RefSeq" id="WP_151577942.1">
    <property type="nucleotide sequence ID" value="NZ_WBVM01000001.1"/>
</dbReference>
<dbReference type="Gene3D" id="3.10.560.10">
    <property type="entry name" value="Outer membrane lipoprotein wza domain like"/>
    <property type="match status" value="1"/>
</dbReference>
<gene>
    <name evidence="4" type="ORF">F9L07_01235</name>
</gene>
<keyword evidence="4" id="KW-0238">DNA-binding</keyword>
<organism evidence="4 5">
    <name type="scientific">Nocardioides simplex</name>
    <name type="common">Arthrobacter simplex</name>
    <dbReference type="NCBI Taxonomy" id="2045"/>
    <lineage>
        <taxon>Bacteria</taxon>
        <taxon>Bacillati</taxon>
        <taxon>Actinomycetota</taxon>
        <taxon>Actinomycetes</taxon>
        <taxon>Propionibacteriales</taxon>
        <taxon>Nocardioidaceae</taxon>
        <taxon>Pimelobacter</taxon>
    </lineage>
</organism>
<name>A0A7J5DX89_NOCSI</name>
<dbReference type="Pfam" id="PF12836">
    <property type="entry name" value="HHH_3"/>
    <property type="match status" value="1"/>
</dbReference>
<evidence type="ECO:0000259" key="3">
    <source>
        <dbReference type="SMART" id="SM00278"/>
    </source>
</evidence>
<protein>
    <submittedName>
        <fullName evidence="4">ComEA family DNA-binding protein</fullName>
    </submittedName>
</protein>
<evidence type="ECO:0000313" key="5">
    <source>
        <dbReference type="Proteomes" id="UP000449906"/>
    </source>
</evidence>
<feature type="domain" description="Helix-hairpin-helix DNA-binding motif class 1" evidence="3">
    <location>
        <begin position="293"/>
        <end position="312"/>
    </location>
</feature>
<evidence type="ECO:0000256" key="1">
    <source>
        <dbReference type="SAM" id="MobiDB-lite"/>
    </source>
</evidence>